<dbReference type="Pfam" id="PF04030">
    <property type="entry name" value="ALO"/>
    <property type="match status" value="1"/>
</dbReference>
<dbReference type="Gene3D" id="1.10.45.10">
    <property type="entry name" value="Vanillyl-alcohol Oxidase, Chain A, domain 4"/>
    <property type="match status" value="1"/>
</dbReference>
<gene>
    <name evidence="3" type="ORF">EV386_2421</name>
</gene>
<dbReference type="EMBL" id="SGWX01000001">
    <property type="protein sequence ID" value="RZS62102.1"/>
    <property type="molecule type" value="Genomic_DNA"/>
</dbReference>
<dbReference type="Gene3D" id="3.30.70.2520">
    <property type="match status" value="1"/>
</dbReference>
<dbReference type="InterPro" id="IPR016166">
    <property type="entry name" value="FAD-bd_PCMH"/>
</dbReference>
<dbReference type="PROSITE" id="PS51387">
    <property type="entry name" value="FAD_PCMH"/>
    <property type="match status" value="1"/>
</dbReference>
<dbReference type="Gene3D" id="3.30.43.10">
    <property type="entry name" value="Uridine Diphospho-n-acetylenolpyruvylglucosamine Reductase, domain 2"/>
    <property type="match status" value="1"/>
</dbReference>
<dbReference type="OrthoDB" id="9800184at2"/>
<dbReference type="GO" id="GO:0003885">
    <property type="term" value="F:D-arabinono-1,4-lactone oxidase activity"/>
    <property type="evidence" value="ECO:0007669"/>
    <property type="project" value="InterPro"/>
</dbReference>
<dbReference type="InterPro" id="IPR006094">
    <property type="entry name" value="Oxid_FAD_bind_N"/>
</dbReference>
<dbReference type="Proteomes" id="UP000293852">
    <property type="component" value="Unassembled WGS sequence"/>
</dbReference>
<dbReference type="PANTHER" id="PTHR43762:SF1">
    <property type="entry name" value="D-ARABINONO-1,4-LACTONE OXIDASE"/>
    <property type="match status" value="1"/>
</dbReference>
<dbReference type="GO" id="GO:0016020">
    <property type="term" value="C:membrane"/>
    <property type="evidence" value="ECO:0007669"/>
    <property type="project" value="InterPro"/>
</dbReference>
<dbReference type="GO" id="GO:0080049">
    <property type="term" value="F:L-gulono-1,4-lactone dehydrogenase activity"/>
    <property type="evidence" value="ECO:0007669"/>
    <property type="project" value="TreeGrafter"/>
</dbReference>
<proteinExistence type="predicted"/>
<dbReference type="AlphaFoldDB" id="A0A4Q7M625"/>
<dbReference type="RefSeq" id="WP_130415294.1">
    <property type="nucleotide sequence ID" value="NZ_SGWX01000001.1"/>
</dbReference>
<dbReference type="SUPFAM" id="SSF56176">
    <property type="entry name" value="FAD-binding/transporter-associated domain-like"/>
    <property type="match status" value="1"/>
</dbReference>
<dbReference type="GO" id="GO:0071949">
    <property type="term" value="F:FAD binding"/>
    <property type="evidence" value="ECO:0007669"/>
    <property type="project" value="InterPro"/>
</dbReference>
<evidence type="ECO:0000256" key="1">
    <source>
        <dbReference type="ARBA" id="ARBA00023002"/>
    </source>
</evidence>
<dbReference type="Pfam" id="PF01565">
    <property type="entry name" value="FAD_binding_4"/>
    <property type="match status" value="1"/>
</dbReference>
<accession>A0A4Q7M625</accession>
<sequence>MPDNDAAPTWENWARTARATPARLAHPRDEAGVAEVVARAAAAGLRVRARGAGHSFTPAAMTDGVLLDLERLAGLEAVERRHDGAARVTVRAGTRLFHLHHLLASHGLAMTNLGDIDRQSIAGAISTGTHGTGLAFGGLATQVSGVRVVTADGAVRGGGIDDAVGSPERDLFELARLGLGTAGVLTAVTLEVVPAFWLRAREEPAPLGPLLADLDTFARSADHAELYWFPGTRRALTIRNQRLAPDDAAAWATDQSGLKGRLRLLRQEARGLVDEELLSNGAFEVVNRLATAAPGLTAGLNRISARTLAPREHVAPSYQVFCHKRRVRFREMEYALPRAVVGEALTELDRWLRRTGEAVPFPVEVRFAAPDDVWLSTARGRETAYVAAHQYARMPHRRWFDAAERILVEAGGRPHWGKLHTRTAEDLAAHYPLDDVARVRRALDPAGVFANPYVDAVLGALAPPASGSATT</sequence>
<dbReference type="PIRSF" id="PIRSF000136">
    <property type="entry name" value="LGO_GLO"/>
    <property type="match status" value="1"/>
</dbReference>
<dbReference type="InterPro" id="IPR016169">
    <property type="entry name" value="FAD-bd_PCMH_sub2"/>
</dbReference>
<keyword evidence="1" id="KW-0560">Oxidoreductase</keyword>
<evidence type="ECO:0000259" key="2">
    <source>
        <dbReference type="PROSITE" id="PS51387"/>
    </source>
</evidence>
<name>A0A4Q7M625_9MICO</name>
<dbReference type="InterPro" id="IPR036318">
    <property type="entry name" value="FAD-bd_PCMH-like_sf"/>
</dbReference>
<evidence type="ECO:0000313" key="4">
    <source>
        <dbReference type="Proteomes" id="UP000293852"/>
    </source>
</evidence>
<dbReference type="NCBIfam" id="TIGR01679">
    <property type="entry name" value="bact_FAD_ox"/>
    <property type="match status" value="1"/>
</dbReference>
<dbReference type="InterPro" id="IPR010031">
    <property type="entry name" value="FAD_lactone_oxidase-like"/>
</dbReference>
<dbReference type="InterPro" id="IPR007173">
    <property type="entry name" value="ALO_C"/>
</dbReference>
<dbReference type="InterPro" id="IPR016167">
    <property type="entry name" value="FAD-bd_PCMH_sub1"/>
</dbReference>
<dbReference type="PANTHER" id="PTHR43762">
    <property type="entry name" value="L-GULONOLACTONE OXIDASE"/>
    <property type="match status" value="1"/>
</dbReference>
<keyword evidence="4" id="KW-1185">Reference proteome</keyword>
<reference evidence="3 4" key="1">
    <citation type="submission" date="2019-02" db="EMBL/GenBank/DDBJ databases">
        <title>Sequencing the genomes of 1000 actinobacteria strains.</title>
        <authorList>
            <person name="Klenk H.-P."/>
        </authorList>
    </citation>
    <scope>NUCLEOTIDE SEQUENCE [LARGE SCALE GENOMIC DNA]</scope>
    <source>
        <strain evidence="3 4">DSM 16932</strain>
    </source>
</reference>
<dbReference type="InterPro" id="IPR016171">
    <property type="entry name" value="Vanillyl_alc_oxidase_C-sub2"/>
</dbReference>
<protein>
    <submittedName>
        <fullName evidence="3">FAD-linked oxidoreductase</fullName>
    </submittedName>
</protein>
<evidence type="ECO:0000313" key="3">
    <source>
        <dbReference type="EMBL" id="RZS62102.1"/>
    </source>
</evidence>
<feature type="domain" description="FAD-binding PCMH-type" evidence="2">
    <location>
        <begin position="17"/>
        <end position="195"/>
    </location>
</feature>
<comment type="caution">
    <text evidence="3">The sequence shown here is derived from an EMBL/GenBank/DDBJ whole genome shotgun (WGS) entry which is preliminary data.</text>
</comment>
<organism evidence="3 4">
    <name type="scientific">Xylanimonas ulmi</name>
    <dbReference type="NCBI Taxonomy" id="228973"/>
    <lineage>
        <taxon>Bacteria</taxon>
        <taxon>Bacillati</taxon>
        <taxon>Actinomycetota</taxon>
        <taxon>Actinomycetes</taxon>
        <taxon>Micrococcales</taxon>
        <taxon>Promicromonosporaceae</taxon>
        <taxon>Xylanimonas</taxon>
    </lineage>
</organism>
<dbReference type="Gene3D" id="3.30.465.10">
    <property type="match status" value="1"/>
</dbReference>